<protein>
    <submittedName>
        <fullName evidence="2">(wild Malaysian banana) hypothetical protein</fullName>
    </submittedName>
</protein>
<dbReference type="AlphaFoldDB" id="A0A8D7A0T1"/>
<dbReference type="Pfam" id="PF13889">
    <property type="entry name" value="Chromosome_seg"/>
    <property type="match status" value="1"/>
</dbReference>
<feature type="domain" description="Atos-like conserved" evidence="1">
    <location>
        <begin position="403"/>
        <end position="462"/>
    </location>
</feature>
<accession>A0A8D7A0T1</accession>
<name>A0A8D7A0T1_MUSAM</name>
<dbReference type="InterPro" id="IPR051506">
    <property type="entry name" value="ATOS_Transcription_Regulators"/>
</dbReference>
<dbReference type="InterPro" id="IPR033473">
    <property type="entry name" value="Atos-like_C"/>
</dbReference>
<dbReference type="InterPro" id="IPR025261">
    <property type="entry name" value="Atos-like_cons_dom"/>
</dbReference>
<evidence type="ECO:0000313" key="2">
    <source>
        <dbReference type="EMBL" id="CAG1840753.1"/>
    </source>
</evidence>
<gene>
    <name evidence="2" type="ORF">GSMUA_105470.1</name>
</gene>
<evidence type="ECO:0000259" key="1">
    <source>
        <dbReference type="SMART" id="SM01177"/>
    </source>
</evidence>
<sequence>MGFPQVLPEEDDEEARSPSTFVSSLPRCYGVSSCDLDGFHAGSTNCNSAGDFSYSPICDFQRKSTLENSEEMDWLLEHRNSNGAAVELQGLKFDTNSANDKLTPKFCHSIQKPLVRVVGFGSGQLGSSVNGFNNVLVEQINSSMALDKSNLSNDSHGLQPRKRLLSPLNSTLRKQFHGDLLDINSVNTQLDFCGLSGNHSLFSSHDHKKPNVGVVEKNPDWPLSKCSNLHSLSDANVLTFDALSDGPVFDNKDRSHSRCLSVGGLNQNNKLRPFAGTIVVSPEKVLSTPFSLSPLGPRWSRGMKNPGVQRNILKDIESDFSVLKGIEGSNGGSRTEIMFLPEDVDFRASSTFEEPSILHDEMDTFTAFGRGHKGWNGGPKSVPAPHCMNHIRGSSMVPVRRSLVGSFEESLISGRFSSGKVCQSFNGFLAVLNITGGNFSPPSQKLPFSVMSVDNDSSLLYYASIDLAGALPSSKCRGPKLTRSLSNDSGVAKSRLRIPMKGRIQLVLSNPEMTPLHTFFCNYDLSDMPPGTKQTFLRQKATLASYESSTNLAKGTDNHNIEAACITMAKSSETGHGECYGKMMFVMLSGCVRNDETQHCESATKSRSTKERSSELFSTEDFHGLPNRFNYVMDSRDNSGLNKSNRYKKIEEGTCCQIDMCRLASTKSVHSSLKVNDNTSGALRYALHLRFLCLSTRKSSKSLQRCKSDPDSVPITNNIETMGGRRFYLYNDLRVVFPQRHSDTDEGKLRVEHHFPADPKYFDLSN</sequence>
<reference evidence="2" key="1">
    <citation type="submission" date="2021-03" db="EMBL/GenBank/DDBJ databases">
        <authorList>
            <consortium name="Genoscope - CEA"/>
            <person name="William W."/>
        </authorList>
    </citation>
    <scope>NUCLEOTIDE SEQUENCE</scope>
    <source>
        <strain evidence="2">Doubled-haploid Pahang</strain>
    </source>
</reference>
<organism evidence="2">
    <name type="scientific">Musa acuminata subsp. malaccensis</name>
    <name type="common">Wild banana</name>
    <name type="synonym">Musa malaccensis</name>
    <dbReference type="NCBI Taxonomy" id="214687"/>
    <lineage>
        <taxon>Eukaryota</taxon>
        <taxon>Viridiplantae</taxon>
        <taxon>Streptophyta</taxon>
        <taxon>Embryophyta</taxon>
        <taxon>Tracheophyta</taxon>
        <taxon>Spermatophyta</taxon>
        <taxon>Magnoliopsida</taxon>
        <taxon>Liliopsida</taxon>
        <taxon>Zingiberales</taxon>
        <taxon>Musaceae</taxon>
        <taxon>Musa</taxon>
    </lineage>
</organism>
<proteinExistence type="predicted"/>
<dbReference type="PANTHER" id="PTHR13199">
    <property type="entry name" value="GH03947P"/>
    <property type="match status" value="1"/>
</dbReference>
<dbReference type="SMART" id="SM01177">
    <property type="entry name" value="DUF4210"/>
    <property type="match status" value="1"/>
</dbReference>
<dbReference type="PANTHER" id="PTHR13199:SF11">
    <property type="entry name" value="PROTEIN ATOSSA"/>
    <property type="match status" value="1"/>
</dbReference>
<dbReference type="EMBL" id="HG996469">
    <property type="protein sequence ID" value="CAG1840753.1"/>
    <property type="molecule type" value="Genomic_DNA"/>
</dbReference>